<dbReference type="GO" id="GO:0030246">
    <property type="term" value="F:carbohydrate binding"/>
    <property type="evidence" value="ECO:0007669"/>
    <property type="project" value="InterPro"/>
</dbReference>
<evidence type="ECO:0000313" key="4">
    <source>
        <dbReference type="EMBL" id="EFC40361.1"/>
    </source>
</evidence>
<dbReference type="STRING" id="5762.D2VS46"/>
<dbReference type="eggNOG" id="ENOG502QU8M">
    <property type="taxonomic scope" value="Eukaryota"/>
</dbReference>
<feature type="domain" description="Glycosyl hydrolase family 92" evidence="2">
    <location>
        <begin position="191"/>
        <end position="492"/>
    </location>
</feature>
<dbReference type="AlphaFoldDB" id="D2VS46"/>
<dbReference type="KEGG" id="ngr:NAEGRDRAFT_71809"/>
<dbReference type="Gene3D" id="2.70.98.10">
    <property type="match status" value="2"/>
</dbReference>
<name>D2VS46_NAEGR</name>
<organism evidence="5">
    <name type="scientific">Naegleria gruberi</name>
    <name type="common">Amoeba</name>
    <dbReference type="NCBI Taxonomy" id="5762"/>
    <lineage>
        <taxon>Eukaryota</taxon>
        <taxon>Discoba</taxon>
        <taxon>Heterolobosea</taxon>
        <taxon>Tetramitia</taxon>
        <taxon>Eutetramitia</taxon>
        <taxon>Vahlkampfiidae</taxon>
        <taxon>Naegleria</taxon>
    </lineage>
</organism>
<dbReference type="InterPro" id="IPR014718">
    <property type="entry name" value="GH-type_carb-bd"/>
</dbReference>
<dbReference type="InParanoid" id="D2VS46"/>
<feature type="domain" description="Glycosyl hydrolase family 92 N-terminal" evidence="3">
    <location>
        <begin position="73"/>
        <end position="130"/>
    </location>
</feature>
<dbReference type="Proteomes" id="UP000006671">
    <property type="component" value="Unassembled WGS sequence"/>
</dbReference>
<dbReference type="GO" id="GO:0005975">
    <property type="term" value="P:carbohydrate metabolic process"/>
    <property type="evidence" value="ECO:0007669"/>
    <property type="project" value="InterPro"/>
</dbReference>
<dbReference type="EMBL" id="GG738893">
    <property type="protein sequence ID" value="EFC40361.1"/>
    <property type="molecule type" value="Genomic_DNA"/>
</dbReference>
<proteinExistence type="predicted"/>
<dbReference type="GO" id="GO:0006516">
    <property type="term" value="P:glycoprotein catabolic process"/>
    <property type="evidence" value="ECO:0007669"/>
    <property type="project" value="TreeGrafter"/>
</dbReference>
<dbReference type="Pfam" id="PF17678">
    <property type="entry name" value="Glyco_hydro_92N"/>
    <property type="match status" value="1"/>
</dbReference>
<dbReference type="InterPro" id="IPR008928">
    <property type="entry name" value="6-hairpin_glycosidase_sf"/>
</dbReference>
<reference evidence="4 5" key="1">
    <citation type="journal article" date="2010" name="Cell">
        <title>The genome of Naegleria gruberi illuminates early eukaryotic versatility.</title>
        <authorList>
            <person name="Fritz-Laylin L.K."/>
            <person name="Prochnik S.E."/>
            <person name="Ginger M.L."/>
            <person name="Dacks J.B."/>
            <person name="Carpenter M.L."/>
            <person name="Field M.C."/>
            <person name="Kuo A."/>
            <person name="Paredez A."/>
            <person name="Chapman J."/>
            <person name="Pham J."/>
            <person name="Shu S."/>
            <person name="Neupane R."/>
            <person name="Cipriano M."/>
            <person name="Mancuso J."/>
            <person name="Tu H."/>
            <person name="Salamov A."/>
            <person name="Lindquist E."/>
            <person name="Shapiro H."/>
            <person name="Lucas S."/>
            <person name="Grigoriev I.V."/>
            <person name="Cande W.Z."/>
            <person name="Fulton C."/>
            <person name="Rokhsar D.S."/>
            <person name="Dawson S.C."/>
        </authorList>
    </citation>
    <scope>NUCLEOTIDE SEQUENCE [LARGE SCALE GENOMIC DNA]</scope>
    <source>
        <strain evidence="4 5">NEG-M</strain>
    </source>
</reference>
<dbReference type="VEuPathDB" id="AmoebaDB:NAEGRDRAFT_71809"/>
<dbReference type="Gene3D" id="3.30.2080.10">
    <property type="entry name" value="GH92 mannosidase domain"/>
    <property type="match status" value="1"/>
</dbReference>
<dbReference type="PANTHER" id="PTHR12143:SF43">
    <property type="entry name" value="PUTATIVE-RELATED"/>
    <property type="match status" value="1"/>
</dbReference>
<dbReference type="GO" id="GO:0000224">
    <property type="term" value="F:peptide-N4-(N-acetyl-beta-glucosaminyl)asparagine amidase activity"/>
    <property type="evidence" value="ECO:0007669"/>
    <property type="project" value="TreeGrafter"/>
</dbReference>
<accession>D2VS46</accession>
<evidence type="ECO:0000259" key="3">
    <source>
        <dbReference type="Pfam" id="PF17678"/>
    </source>
</evidence>
<evidence type="ECO:0000313" key="5">
    <source>
        <dbReference type="Proteomes" id="UP000006671"/>
    </source>
</evidence>
<dbReference type="OrthoDB" id="449263at2759"/>
<dbReference type="Pfam" id="PF07971">
    <property type="entry name" value="Glyco_hydro_92"/>
    <property type="match status" value="1"/>
</dbReference>
<sequence>MNHQQQQPRQNMRFYSHQQMMKQPSINIMHHDDHQDMENRVHGHPDNLGQTQQQHNGKSGRKFKKDSNKNMKYVNPFIGTGKGFGSGTMSPMAQTPYGMIRVGPDTTNTFDLEISFEHPGGFYYPDDYIHICVWAYNKETQFVQPGYFRTTLERYDIDEELTSGYYSGIHRYTFNDQSKESFIILDISHTIDKTFLKGQLRSSKINMQKTYQAMKKTSNEPVNYVGRVNPAQYNSLGFVPEESAQVGAVLTLDYSYEDSCIASVAKVLNETADYLNFTARSQFYKNVWHEKEQFFCPKSISGKWNCPELTFADGWDSDAWHYRFFVPHDIPRLISLFGSKEKFTAALEQFAKDSFDFPFTVLPNPFYWGGNEHDLMSMYLFNYVDRADLTQYYVRQMMDRLYSVNPDGLPGNNDYGTMSAWFVWSALGLYPRAGSSEYFVGSPLFESIQVERENGCFLSIESYNFKPDSPKILKVVLNGQVLTRPFIDHSQLNCVNGKNSVKLEYFFA</sequence>
<protein>
    <submittedName>
        <fullName evidence="4">Predicted protein</fullName>
    </submittedName>
</protein>
<dbReference type="GeneID" id="8854710"/>
<dbReference type="GO" id="GO:0005634">
    <property type="term" value="C:nucleus"/>
    <property type="evidence" value="ECO:0007669"/>
    <property type="project" value="TreeGrafter"/>
</dbReference>
<feature type="region of interest" description="Disordered" evidence="1">
    <location>
        <begin position="36"/>
        <end position="66"/>
    </location>
</feature>
<dbReference type="InterPro" id="IPR041371">
    <property type="entry name" value="GH92_N"/>
</dbReference>
<dbReference type="SUPFAM" id="SSF48208">
    <property type="entry name" value="Six-hairpin glycosidases"/>
    <property type="match status" value="1"/>
</dbReference>
<dbReference type="InterPro" id="IPR012939">
    <property type="entry name" value="Glyco_hydro_92"/>
</dbReference>
<dbReference type="InterPro" id="IPR050883">
    <property type="entry name" value="PNGase"/>
</dbReference>
<evidence type="ECO:0000256" key="1">
    <source>
        <dbReference type="SAM" id="MobiDB-lite"/>
    </source>
</evidence>
<dbReference type="RefSeq" id="XP_002673105.1">
    <property type="nucleotide sequence ID" value="XM_002673059.1"/>
</dbReference>
<dbReference type="PANTHER" id="PTHR12143">
    <property type="entry name" value="PEPTIDE N-GLYCANASE PNGASE -RELATED"/>
    <property type="match status" value="1"/>
</dbReference>
<feature type="compositionally biased region" description="Polar residues" evidence="1">
    <location>
        <begin position="48"/>
        <end position="57"/>
    </location>
</feature>
<evidence type="ECO:0000259" key="2">
    <source>
        <dbReference type="Pfam" id="PF07971"/>
    </source>
</evidence>
<dbReference type="GO" id="GO:0005829">
    <property type="term" value="C:cytosol"/>
    <property type="evidence" value="ECO:0007669"/>
    <property type="project" value="TreeGrafter"/>
</dbReference>
<keyword evidence="5" id="KW-1185">Reference proteome</keyword>
<feature type="compositionally biased region" description="Basic and acidic residues" evidence="1">
    <location>
        <begin position="36"/>
        <end position="45"/>
    </location>
</feature>
<gene>
    <name evidence="4" type="ORF">NAEGRDRAFT_71809</name>
</gene>